<sequence length="94" mass="9613">MAGNNEEAFGQVILTGIKTYTGAAKTNTTTVYVLIKDGAGDIILATGLTMPPDDETGYAKGALFIDTDIATGIGGLYCNKGTNTACAFTLVTQG</sequence>
<accession>A0A6M3XZI3</accession>
<protein>
    <submittedName>
        <fullName evidence="1">Uncharacterized protein</fullName>
    </submittedName>
</protein>
<dbReference type="EMBL" id="MT145082">
    <property type="protein sequence ID" value="QJI03371.1"/>
    <property type="molecule type" value="Genomic_DNA"/>
</dbReference>
<reference evidence="1" key="1">
    <citation type="submission" date="2020-03" db="EMBL/GenBank/DDBJ databases">
        <title>The deep terrestrial virosphere.</title>
        <authorList>
            <person name="Holmfeldt K."/>
            <person name="Nilsson E."/>
            <person name="Simone D."/>
            <person name="Lopez-Fernandez M."/>
            <person name="Wu X."/>
            <person name="de Brujin I."/>
            <person name="Lundin D."/>
            <person name="Andersson A."/>
            <person name="Bertilsson S."/>
            <person name="Dopson M."/>
        </authorList>
    </citation>
    <scope>NUCLEOTIDE SEQUENCE</scope>
    <source>
        <strain evidence="1">TM448B04469</strain>
    </source>
</reference>
<evidence type="ECO:0000313" key="1">
    <source>
        <dbReference type="EMBL" id="QJI03371.1"/>
    </source>
</evidence>
<dbReference type="AlphaFoldDB" id="A0A6M3XZI3"/>
<organism evidence="1">
    <name type="scientific">viral metagenome</name>
    <dbReference type="NCBI Taxonomy" id="1070528"/>
    <lineage>
        <taxon>unclassified sequences</taxon>
        <taxon>metagenomes</taxon>
        <taxon>organismal metagenomes</taxon>
    </lineage>
</organism>
<name>A0A6M3XZI3_9ZZZZ</name>
<proteinExistence type="predicted"/>
<gene>
    <name evidence="1" type="ORF">TM448B04469_0001</name>
</gene>